<name>E4WYU6_OIKDI</name>
<dbReference type="SUPFAM" id="SSF101912">
    <property type="entry name" value="Sema domain"/>
    <property type="match status" value="1"/>
</dbReference>
<feature type="transmembrane region" description="Helical" evidence="2">
    <location>
        <begin position="403"/>
        <end position="424"/>
    </location>
</feature>
<feature type="compositionally biased region" description="Low complexity" evidence="1">
    <location>
        <begin position="453"/>
        <end position="467"/>
    </location>
</feature>
<keyword evidence="2" id="KW-0472">Membrane</keyword>
<feature type="region of interest" description="Disordered" evidence="1">
    <location>
        <begin position="433"/>
        <end position="476"/>
    </location>
</feature>
<keyword evidence="2" id="KW-0812">Transmembrane</keyword>
<proteinExistence type="predicted"/>
<evidence type="ECO:0000256" key="2">
    <source>
        <dbReference type="SAM" id="Phobius"/>
    </source>
</evidence>
<organism evidence="3">
    <name type="scientific">Oikopleura dioica</name>
    <name type="common">Tunicate</name>
    <dbReference type="NCBI Taxonomy" id="34765"/>
    <lineage>
        <taxon>Eukaryota</taxon>
        <taxon>Metazoa</taxon>
        <taxon>Chordata</taxon>
        <taxon>Tunicata</taxon>
        <taxon>Appendicularia</taxon>
        <taxon>Copelata</taxon>
        <taxon>Oikopleuridae</taxon>
        <taxon>Oikopleura</taxon>
    </lineage>
</organism>
<dbReference type="InParanoid" id="E4WYU6"/>
<feature type="compositionally biased region" description="Basic and acidic residues" evidence="1">
    <location>
        <begin position="433"/>
        <end position="442"/>
    </location>
</feature>
<sequence>MRIKLTPDKNTSRDENTRTLAIFDGFETASGKDSGNDLNILRCYADQDDNDRECEVINSSTLLVNSTLSMQAAPGGKLITRNLFYSEAYPLSARLIKRRKKEVLEYFYVFYQTSSVFYIKKIIRSLKNRRALWRGDLGENIEISSEMSETVHLAAHKNASELMFIGNYHSKTPIIRLYDASFSNLLSEIELICKNHVNKLTYRKVTTTKIYKDTLYALFNYDDSSLSYSAFCVFDLSKLGEHGKIVGDFLHGYSVIENNDHLRSLAVNNKFITVFSTSGKLFLSKTDDTSFTEVETLFKTRPYSNAHMDIAGQHLLLTLDTNFYLRDLNAPEISPETTLSPKNSKIIQTTNDNHEESSPTHRPFIEETPQTSSTPRECAILPSLNNVPISQPTENSFFFPPVFLAYSMAVVIIFLVVAVIYLYFTKRKLDKEKEENNDRDVLSKCSTRQTLLSSDSDSPKSMNSNDSALQFNSFPQVPTDQNYASISRNVSRIRPTSFNTMRPISISGVPDKQEFQSYMSQTLPLRGSLRNNKNNSVPAPPVPITKRNRTEIKTLTKHQRVGQSNRSETPHHSYKQRCHTYYHFLHNHNKM</sequence>
<keyword evidence="2" id="KW-1133">Transmembrane helix</keyword>
<accession>E4WYU6</accession>
<protein>
    <recommendedName>
        <fullName evidence="5">Sema domain-containing protein</fullName>
    </recommendedName>
</protein>
<evidence type="ECO:0000313" key="4">
    <source>
        <dbReference type="Proteomes" id="UP000001307"/>
    </source>
</evidence>
<dbReference type="InterPro" id="IPR036352">
    <property type="entry name" value="Semap_dom_sf"/>
</dbReference>
<keyword evidence="4" id="KW-1185">Reference proteome</keyword>
<dbReference type="Proteomes" id="UP000001307">
    <property type="component" value="Unassembled WGS sequence"/>
</dbReference>
<feature type="region of interest" description="Disordered" evidence="1">
    <location>
        <begin position="350"/>
        <end position="376"/>
    </location>
</feature>
<evidence type="ECO:0000256" key="1">
    <source>
        <dbReference type="SAM" id="MobiDB-lite"/>
    </source>
</evidence>
<gene>
    <name evidence="3" type="ORF">GSOID_T00013637001</name>
</gene>
<dbReference type="EMBL" id="FN653019">
    <property type="protein sequence ID" value="CBY22861.1"/>
    <property type="molecule type" value="Genomic_DNA"/>
</dbReference>
<feature type="compositionally biased region" description="Basic and acidic residues" evidence="1">
    <location>
        <begin position="352"/>
        <end position="365"/>
    </location>
</feature>
<reference evidence="3" key="1">
    <citation type="journal article" date="2010" name="Science">
        <title>Plasticity of animal genome architecture unmasked by rapid evolution of a pelagic tunicate.</title>
        <authorList>
            <person name="Denoeud F."/>
            <person name="Henriet S."/>
            <person name="Mungpakdee S."/>
            <person name="Aury J.M."/>
            <person name="Da Silva C."/>
            <person name="Brinkmann H."/>
            <person name="Mikhaleva J."/>
            <person name="Olsen L.C."/>
            <person name="Jubin C."/>
            <person name="Canestro C."/>
            <person name="Bouquet J.M."/>
            <person name="Danks G."/>
            <person name="Poulain J."/>
            <person name="Campsteijn C."/>
            <person name="Adamski M."/>
            <person name="Cross I."/>
            <person name="Yadetie F."/>
            <person name="Muffato M."/>
            <person name="Louis A."/>
            <person name="Butcher S."/>
            <person name="Tsagkogeorga G."/>
            <person name="Konrad A."/>
            <person name="Singh S."/>
            <person name="Jensen M.F."/>
            <person name="Cong E.H."/>
            <person name="Eikeseth-Otteraa H."/>
            <person name="Noel B."/>
            <person name="Anthouard V."/>
            <person name="Porcel B.M."/>
            <person name="Kachouri-Lafond R."/>
            <person name="Nishino A."/>
            <person name="Ugolini M."/>
            <person name="Chourrout P."/>
            <person name="Nishida H."/>
            <person name="Aasland R."/>
            <person name="Huzurbazar S."/>
            <person name="Westhof E."/>
            <person name="Delsuc F."/>
            <person name="Lehrach H."/>
            <person name="Reinhardt R."/>
            <person name="Weissenbach J."/>
            <person name="Roy S.W."/>
            <person name="Artiguenave F."/>
            <person name="Postlethwait J.H."/>
            <person name="Manak J.R."/>
            <person name="Thompson E.M."/>
            <person name="Jaillon O."/>
            <person name="Du Pasquier L."/>
            <person name="Boudinot P."/>
            <person name="Liberles D.A."/>
            <person name="Volff J.N."/>
            <person name="Philippe H."/>
            <person name="Lenhard B."/>
            <person name="Roest Crollius H."/>
            <person name="Wincker P."/>
            <person name="Chourrout D."/>
        </authorList>
    </citation>
    <scope>NUCLEOTIDE SEQUENCE [LARGE SCALE GENOMIC DNA]</scope>
</reference>
<evidence type="ECO:0000313" key="3">
    <source>
        <dbReference type="EMBL" id="CBY22861.1"/>
    </source>
</evidence>
<evidence type="ECO:0008006" key="5">
    <source>
        <dbReference type="Google" id="ProtNLM"/>
    </source>
</evidence>
<dbReference type="AlphaFoldDB" id="E4WYU6"/>